<comment type="caution">
    <text evidence="6">The sequence shown here is derived from an EMBL/GenBank/DDBJ whole genome shotgun (WGS) entry which is preliminary data.</text>
</comment>
<gene>
    <name evidence="6" type="ORF">NRP21_27335</name>
</gene>
<dbReference type="InterPro" id="IPR028081">
    <property type="entry name" value="Leu-bd"/>
</dbReference>
<dbReference type="CDD" id="cd06359">
    <property type="entry name" value="PBP1_Nba-like"/>
    <property type="match status" value="1"/>
</dbReference>
<comment type="similarity">
    <text evidence="1">Belongs to the leucine-binding protein family.</text>
</comment>
<keyword evidence="3" id="KW-0813">Transport</keyword>
<dbReference type="Proteomes" id="UP001524642">
    <property type="component" value="Unassembled WGS sequence"/>
</dbReference>
<keyword evidence="2 4" id="KW-0732">Signal</keyword>
<dbReference type="PANTHER" id="PTHR30483:SF6">
    <property type="entry name" value="PERIPLASMIC BINDING PROTEIN OF ABC TRANSPORTER FOR NATURAL AMINO ACIDS"/>
    <property type="match status" value="1"/>
</dbReference>
<evidence type="ECO:0000256" key="3">
    <source>
        <dbReference type="ARBA" id="ARBA00022970"/>
    </source>
</evidence>
<dbReference type="InterPro" id="IPR028082">
    <property type="entry name" value="Peripla_BP_I"/>
</dbReference>
<protein>
    <submittedName>
        <fullName evidence="6">ABC transporter substrate-binding protein</fullName>
    </submittedName>
</protein>
<dbReference type="Gene3D" id="3.40.50.2300">
    <property type="match status" value="2"/>
</dbReference>
<organism evidence="6 7">
    <name type="scientific">Roseomonas populi</name>
    <dbReference type="NCBI Taxonomy" id="3121582"/>
    <lineage>
        <taxon>Bacteria</taxon>
        <taxon>Pseudomonadati</taxon>
        <taxon>Pseudomonadota</taxon>
        <taxon>Alphaproteobacteria</taxon>
        <taxon>Acetobacterales</taxon>
        <taxon>Roseomonadaceae</taxon>
        <taxon>Roseomonas</taxon>
    </lineage>
</organism>
<dbReference type="Pfam" id="PF13458">
    <property type="entry name" value="Peripla_BP_6"/>
    <property type="match status" value="1"/>
</dbReference>
<feature type="signal peptide" evidence="4">
    <location>
        <begin position="1"/>
        <end position="30"/>
    </location>
</feature>
<feature type="chain" id="PRO_5046664532" evidence="4">
    <location>
        <begin position="31"/>
        <end position="395"/>
    </location>
</feature>
<accession>A0ABT1XF48</accession>
<dbReference type="SUPFAM" id="SSF53822">
    <property type="entry name" value="Periplasmic binding protein-like I"/>
    <property type="match status" value="1"/>
</dbReference>
<feature type="domain" description="Leucine-binding protein" evidence="5">
    <location>
        <begin position="32"/>
        <end position="367"/>
    </location>
</feature>
<proteinExistence type="inferred from homology"/>
<evidence type="ECO:0000256" key="4">
    <source>
        <dbReference type="SAM" id="SignalP"/>
    </source>
</evidence>
<evidence type="ECO:0000256" key="1">
    <source>
        <dbReference type="ARBA" id="ARBA00010062"/>
    </source>
</evidence>
<sequence>MTLNRRGLLASGAALGLGAASLARPALAQAAPLKIGMITTLSGAGGYIGQDIRDAFMLAMEMEGGKLGGTPIQLLVEDDGFRPGQGKQVAERFMKNERVKLLTGIIFSNILGAVVGDVLDAGGIYVSPNASPSNLAGKECHKNFWSVAWQNDSLHESAGQLANNLGQKKMFILAPNYQAGRDALTGFKRLYKGQVAGEVYTRLDQTDYAAEMAQIRAAAPDGVYQFHPGGLGISFLRQYVQAGLLSNIPMTLASPSMDATTLAAVGDAAVGINLTSQWNSDLDVPASKRFVAAFQAKYNRIPTFYAQQSFDTALAIGAALKGTGGKVDDTEAFYRAMKPANFESTRGKFAFGANNHPIQDWWAIKVENVSGKPALVSKDRVLTNHGDVYAAQCKF</sequence>
<dbReference type="InterPro" id="IPR006311">
    <property type="entry name" value="TAT_signal"/>
</dbReference>
<name>A0ABT1XF48_9PROT</name>
<evidence type="ECO:0000313" key="6">
    <source>
        <dbReference type="EMBL" id="MCR0985772.1"/>
    </source>
</evidence>
<dbReference type="PANTHER" id="PTHR30483">
    <property type="entry name" value="LEUCINE-SPECIFIC-BINDING PROTEIN"/>
    <property type="match status" value="1"/>
</dbReference>
<reference evidence="6 7" key="1">
    <citation type="submission" date="2022-06" db="EMBL/GenBank/DDBJ databases">
        <title>Roseomonas CN29.</title>
        <authorList>
            <person name="Cheng Y."/>
            <person name="He X."/>
        </authorList>
    </citation>
    <scope>NUCLEOTIDE SEQUENCE [LARGE SCALE GENOMIC DNA]</scope>
    <source>
        <strain evidence="6 7">CN29</strain>
    </source>
</reference>
<evidence type="ECO:0000259" key="5">
    <source>
        <dbReference type="Pfam" id="PF13458"/>
    </source>
</evidence>
<keyword evidence="3" id="KW-0029">Amino-acid transport</keyword>
<dbReference type="InterPro" id="IPR051010">
    <property type="entry name" value="BCAA_transport"/>
</dbReference>
<dbReference type="PROSITE" id="PS51318">
    <property type="entry name" value="TAT"/>
    <property type="match status" value="1"/>
</dbReference>
<keyword evidence="7" id="KW-1185">Reference proteome</keyword>
<dbReference type="EMBL" id="JANJOU010000041">
    <property type="protein sequence ID" value="MCR0985772.1"/>
    <property type="molecule type" value="Genomic_DNA"/>
</dbReference>
<dbReference type="RefSeq" id="WP_257719416.1">
    <property type="nucleotide sequence ID" value="NZ_JANJOU010000041.1"/>
</dbReference>
<evidence type="ECO:0000313" key="7">
    <source>
        <dbReference type="Proteomes" id="UP001524642"/>
    </source>
</evidence>
<evidence type="ECO:0000256" key="2">
    <source>
        <dbReference type="ARBA" id="ARBA00022729"/>
    </source>
</evidence>